<comment type="subcellular location">
    <subcellularLocation>
        <location evidence="2">Chromosome</location>
        <location evidence="2">Telomere</location>
    </subcellularLocation>
    <subcellularLocation>
        <location evidence="1">Nucleus</location>
    </subcellularLocation>
</comment>
<sequence length="119" mass="12256">MSSPSPPLTAHLKATYTSPSTPNPQILSSTSLALPSAPQSVESKTAYLSTLRAATTALQDLINKDLTARMEQDARDAASGNKPGSGAKGAPTQGGGAAVINEADEEENYGEEVPEDDEV</sequence>
<dbReference type="Pfam" id="PF08738">
    <property type="entry name" value="Gon7"/>
    <property type="match status" value="1"/>
</dbReference>
<keyword evidence="6" id="KW-0158">Chromosome</keyword>
<gene>
    <name evidence="15" type="ORF">GQX73_g7557</name>
</gene>
<evidence type="ECO:0000256" key="10">
    <source>
        <dbReference type="ARBA" id="ARBA00023159"/>
    </source>
</evidence>
<dbReference type="GO" id="GO:0008033">
    <property type="term" value="P:tRNA processing"/>
    <property type="evidence" value="ECO:0007669"/>
    <property type="project" value="UniProtKB-KW"/>
</dbReference>
<evidence type="ECO:0000256" key="8">
    <source>
        <dbReference type="ARBA" id="ARBA00022895"/>
    </source>
</evidence>
<dbReference type="GO" id="GO:0005634">
    <property type="term" value="C:nucleus"/>
    <property type="evidence" value="ECO:0007669"/>
    <property type="project" value="UniProtKB-SubCell"/>
</dbReference>
<evidence type="ECO:0000313" key="15">
    <source>
        <dbReference type="EMBL" id="KAF2966013.1"/>
    </source>
</evidence>
<evidence type="ECO:0000256" key="14">
    <source>
        <dbReference type="SAM" id="MobiDB-lite"/>
    </source>
</evidence>
<evidence type="ECO:0000256" key="7">
    <source>
        <dbReference type="ARBA" id="ARBA00022694"/>
    </source>
</evidence>
<name>A0A7C8MQ59_9PEZI</name>
<evidence type="ECO:0000256" key="11">
    <source>
        <dbReference type="ARBA" id="ARBA00023163"/>
    </source>
</evidence>
<keyword evidence="10" id="KW-0010">Activator</keyword>
<feature type="compositionally biased region" description="Acidic residues" evidence="14">
    <location>
        <begin position="102"/>
        <end position="119"/>
    </location>
</feature>
<dbReference type="InterPro" id="IPR014849">
    <property type="entry name" value="EKC/KEOPS_Gon7"/>
</dbReference>
<dbReference type="EMBL" id="WUBL01000099">
    <property type="protein sequence ID" value="KAF2966013.1"/>
    <property type="molecule type" value="Genomic_DNA"/>
</dbReference>
<feature type="compositionally biased region" description="Low complexity" evidence="14">
    <location>
        <begin position="27"/>
        <end position="38"/>
    </location>
</feature>
<keyword evidence="16" id="KW-1185">Reference proteome</keyword>
<evidence type="ECO:0000256" key="3">
    <source>
        <dbReference type="ARBA" id="ARBA00008529"/>
    </source>
</evidence>
<evidence type="ECO:0000256" key="1">
    <source>
        <dbReference type="ARBA" id="ARBA00004123"/>
    </source>
</evidence>
<evidence type="ECO:0000313" key="16">
    <source>
        <dbReference type="Proteomes" id="UP000481858"/>
    </source>
</evidence>
<dbReference type="Proteomes" id="UP000481858">
    <property type="component" value="Unassembled WGS sequence"/>
</dbReference>
<evidence type="ECO:0000256" key="2">
    <source>
        <dbReference type="ARBA" id="ARBA00004574"/>
    </source>
</evidence>
<dbReference type="OrthoDB" id="2288868at2759"/>
<keyword evidence="11" id="KW-0804">Transcription</keyword>
<comment type="caution">
    <text evidence="15">The sequence shown here is derived from an EMBL/GenBank/DDBJ whole genome shotgun (WGS) entry which is preliminary data.</text>
</comment>
<feature type="region of interest" description="Disordered" evidence="14">
    <location>
        <begin position="1"/>
        <end position="38"/>
    </location>
</feature>
<comment type="subunit">
    <text evidence="4">Component of the EKC/KEOPS complex composed of at least BUD32, CGI121, GON7, KAE1 and PCC1; the whole complex dimerizes.</text>
</comment>
<keyword evidence="12" id="KW-0539">Nucleus</keyword>
<evidence type="ECO:0000256" key="12">
    <source>
        <dbReference type="ARBA" id="ARBA00023242"/>
    </source>
</evidence>
<evidence type="ECO:0000256" key="9">
    <source>
        <dbReference type="ARBA" id="ARBA00023015"/>
    </source>
</evidence>
<comment type="function">
    <text evidence="13">Component of the EKC/KEOPS complex that is required for the formation of a threonylcarbamoyl group on adenosine at position 37 (t(6)A37) in tRNAs that read codons beginning with adenine. The complex is probably involved in the transfer of the threonylcarbamoyl moiety of threonylcarbamoyl-AMP (TC-AMP) to the N6 group of A37. GON7 likely plays a supporting role to the catalytic subunit KAE1 in the complex. The EKC/KEOPS complex also promotes both telomere uncapping and telomere elongation. The complex is required for efficient recruitment of transcriptional coactivators.</text>
</comment>
<evidence type="ECO:0000256" key="4">
    <source>
        <dbReference type="ARBA" id="ARBA00011534"/>
    </source>
</evidence>
<keyword evidence="7" id="KW-0819">tRNA processing</keyword>
<proteinExistence type="inferred from homology"/>
<organism evidence="15 16">
    <name type="scientific">Xylaria multiplex</name>
    <dbReference type="NCBI Taxonomy" id="323545"/>
    <lineage>
        <taxon>Eukaryota</taxon>
        <taxon>Fungi</taxon>
        <taxon>Dikarya</taxon>
        <taxon>Ascomycota</taxon>
        <taxon>Pezizomycotina</taxon>
        <taxon>Sordariomycetes</taxon>
        <taxon>Xylariomycetidae</taxon>
        <taxon>Xylariales</taxon>
        <taxon>Xylariaceae</taxon>
        <taxon>Xylaria</taxon>
    </lineage>
</organism>
<evidence type="ECO:0000256" key="6">
    <source>
        <dbReference type="ARBA" id="ARBA00022454"/>
    </source>
</evidence>
<keyword evidence="8" id="KW-0779">Telomere</keyword>
<reference evidence="15 16" key="1">
    <citation type="submission" date="2019-12" db="EMBL/GenBank/DDBJ databases">
        <title>Draft genome sequence of the ascomycete Xylaria multiplex DSM 110363.</title>
        <authorList>
            <person name="Buettner E."/>
            <person name="Kellner H."/>
        </authorList>
    </citation>
    <scope>NUCLEOTIDE SEQUENCE [LARGE SCALE GENOMIC DNA]</scope>
    <source>
        <strain evidence="15 16">DSM 110363</strain>
    </source>
</reference>
<dbReference type="AlphaFoldDB" id="A0A7C8MQ59"/>
<dbReference type="InParanoid" id="A0A7C8MQ59"/>
<evidence type="ECO:0000256" key="13">
    <source>
        <dbReference type="ARBA" id="ARBA00025393"/>
    </source>
</evidence>
<keyword evidence="9" id="KW-0805">Transcription regulation</keyword>
<accession>A0A7C8MQ59</accession>
<feature type="region of interest" description="Disordered" evidence="14">
    <location>
        <begin position="69"/>
        <end position="119"/>
    </location>
</feature>
<protein>
    <recommendedName>
        <fullName evidence="5">EKC/KEOPS complex subunit GON7</fullName>
    </recommendedName>
</protein>
<dbReference type="GO" id="GO:0000781">
    <property type="term" value="C:chromosome, telomeric region"/>
    <property type="evidence" value="ECO:0007669"/>
    <property type="project" value="UniProtKB-SubCell"/>
</dbReference>
<evidence type="ECO:0000256" key="5">
    <source>
        <dbReference type="ARBA" id="ARBA00019746"/>
    </source>
</evidence>
<comment type="similarity">
    <text evidence="3">Belongs to the GON7 family.</text>
</comment>
<feature type="compositionally biased region" description="Polar residues" evidence="14">
    <location>
        <begin position="15"/>
        <end position="26"/>
    </location>
</feature>